<organism evidence="3 4">
    <name type="scientific">Microbaculum marinisediminis</name>
    <dbReference type="NCBI Taxonomy" id="2931392"/>
    <lineage>
        <taxon>Bacteria</taxon>
        <taxon>Pseudomonadati</taxon>
        <taxon>Pseudomonadota</taxon>
        <taxon>Alphaproteobacteria</taxon>
        <taxon>Hyphomicrobiales</taxon>
        <taxon>Tepidamorphaceae</taxon>
        <taxon>Microbaculum</taxon>
    </lineage>
</organism>
<dbReference type="SUPFAM" id="SSF55909">
    <property type="entry name" value="Pentein"/>
    <property type="match status" value="1"/>
</dbReference>
<dbReference type="PANTHER" id="PTHR10488:SF1">
    <property type="entry name" value="GLYCINE AMIDINOTRANSFERASE, MITOCHONDRIAL"/>
    <property type="match status" value="1"/>
</dbReference>
<protein>
    <recommendedName>
        <fullName evidence="5">Amidinotransferase</fullName>
    </recommendedName>
</protein>
<comment type="similarity">
    <text evidence="1">Belongs to the amidinotransferase family.</text>
</comment>
<evidence type="ECO:0000313" key="4">
    <source>
        <dbReference type="Proteomes" id="UP001320898"/>
    </source>
</evidence>
<dbReference type="Gene3D" id="3.75.10.10">
    <property type="entry name" value="L-arginine/glycine Amidinotransferase, Chain A"/>
    <property type="match status" value="1"/>
</dbReference>
<evidence type="ECO:0008006" key="5">
    <source>
        <dbReference type="Google" id="ProtNLM"/>
    </source>
</evidence>
<comment type="caution">
    <text evidence="3">The sequence shown here is derived from an EMBL/GenBank/DDBJ whole genome shotgun (WGS) entry which is preliminary data.</text>
</comment>
<dbReference type="RefSeq" id="WP_261617470.1">
    <property type="nucleotide sequence ID" value="NZ_JALIDZ010000009.1"/>
</dbReference>
<dbReference type="PANTHER" id="PTHR10488">
    <property type="entry name" value="GLYCINE AMIDINOTRANSFERASE, MITOCHONDRIAL"/>
    <property type="match status" value="1"/>
</dbReference>
<dbReference type="EMBL" id="JALIDZ010000009">
    <property type="protein sequence ID" value="MCT8973890.1"/>
    <property type="molecule type" value="Genomic_DNA"/>
</dbReference>
<dbReference type="Proteomes" id="UP001320898">
    <property type="component" value="Unassembled WGS sequence"/>
</dbReference>
<accession>A0AAW5R0T8</accession>
<evidence type="ECO:0000256" key="1">
    <source>
        <dbReference type="ARBA" id="ARBA00006943"/>
    </source>
</evidence>
<keyword evidence="4" id="KW-1185">Reference proteome</keyword>
<evidence type="ECO:0000256" key="2">
    <source>
        <dbReference type="ARBA" id="ARBA00022679"/>
    </source>
</evidence>
<gene>
    <name evidence="3" type="ORF">MUB46_18645</name>
</gene>
<reference evidence="3 4" key="1">
    <citation type="submission" date="2022-04" db="EMBL/GenBank/DDBJ databases">
        <authorList>
            <person name="Ye Y.-Q."/>
            <person name="Du Z.-J."/>
        </authorList>
    </citation>
    <scope>NUCLEOTIDE SEQUENCE [LARGE SCALE GENOMIC DNA]</scope>
    <source>
        <strain evidence="3 4">A6E488</strain>
    </source>
</reference>
<evidence type="ECO:0000313" key="3">
    <source>
        <dbReference type="EMBL" id="MCT8973890.1"/>
    </source>
</evidence>
<dbReference type="InterPro" id="IPR033195">
    <property type="entry name" value="AmidinoTrfase"/>
</dbReference>
<name>A0AAW5R0T8_9HYPH</name>
<keyword evidence="2" id="KW-0808">Transferase</keyword>
<sequence>MYDEKAMRAAAQKVSDGSDPVFVRAEWGELKECVYGGYDQFVFPKFLQDADVRPSGAFRQFWYENQERDVRDADPEYFARWQQQIETTIRRLEDLGISIHLPTRMSDANMKFPRGENHGVLTGWLRDPFVTIGNNVIELAPRSMFHRRQRFAIRHLLAATMERGARYFAQPDSGADDSNEGLPGWGYLEGGDILVLGKTVLVGNSGNCSNPEGARWLQHMLGPDYDVQMVRVDPRFSHLDCVMLAPREGVAVVSLECLPDGVPDCIKDWDLIDVPFEITKVHMGCNHLVLNDRTVMMPEGEPQDALAAALKERRFEIIRIPYDEVYCLGGSFRCAHQPLIRS</sequence>
<proteinExistence type="inferred from homology"/>
<dbReference type="AlphaFoldDB" id="A0AAW5R0T8"/>
<dbReference type="GO" id="GO:0015067">
    <property type="term" value="F:amidinotransferase activity"/>
    <property type="evidence" value="ECO:0007669"/>
    <property type="project" value="InterPro"/>
</dbReference>